<comment type="subcellular location">
    <subcellularLocation>
        <location evidence="1">Cell membrane</location>
        <topology evidence="1">Multi-pass membrane protein</topology>
    </subcellularLocation>
</comment>
<dbReference type="GO" id="GO:0005886">
    <property type="term" value="C:plasma membrane"/>
    <property type="evidence" value="ECO:0007669"/>
    <property type="project" value="UniProtKB-SubCell"/>
</dbReference>
<dbReference type="InterPro" id="IPR052192">
    <property type="entry name" value="Insect_Ionotropic_Sensory_Rcpt"/>
</dbReference>
<evidence type="ECO:0000256" key="8">
    <source>
        <dbReference type="ARBA" id="ARBA00023170"/>
    </source>
</evidence>
<dbReference type="OrthoDB" id="5984008at2759"/>
<organism evidence="14">
    <name type="scientific">Oppiella nova</name>
    <dbReference type="NCBI Taxonomy" id="334625"/>
    <lineage>
        <taxon>Eukaryota</taxon>
        <taxon>Metazoa</taxon>
        <taxon>Ecdysozoa</taxon>
        <taxon>Arthropoda</taxon>
        <taxon>Chelicerata</taxon>
        <taxon>Arachnida</taxon>
        <taxon>Acari</taxon>
        <taxon>Acariformes</taxon>
        <taxon>Sarcoptiformes</taxon>
        <taxon>Oribatida</taxon>
        <taxon>Brachypylina</taxon>
        <taxon>Oppioidea</taxon>
        <taxon>Oppiidae</taxon>
        <taxon>Oppiella</taxon>
    </lineage>
</organism>
<dbReference type="GO" id="GO:0015276">
    <property type="term" value="F:ligand-gated monoatomic ion channel activity"/>
    <property type="evidence" value="ECO:0007669"/>
    <property type="project" value="InterPro"/>
</dbReference>
<evidence type="ECO:0000313" key="14">
    <source>
        <dbReference type="EMBL" id="CAD7664069.1"/>
    </source>
</evidence>
<evidence type="ECO:0000256" key="7">
    <source>
        <dbReference type="ARBA" id="ARBA00023136"/>
    </source>
</evidence>
<feature type="domain" description="Ionotropic glutamate receptor L-glutamate and glycine-binding" evidence="13">
    <location>
        <begin position="2"/>
        <end position="77"/>
    </location>
</feature>
<keyword evidence="7 12" id="KW-0472">Membrane</keyword>
<dbReference type="Proteomes" id="UP000728032">
    <property type="component" value="Unassembled WGS sequence"/>
</dbReference>
<keyword evidence="2" id="KW-0813">Transport</keyword>
<feature type="transmembrane region" description="Helical" evidence="12">
    <location>
        <begin position="97"/>
        <end position="121"/>
    </location>
</feature>
<evidence type="ECO:0000256" key="1">
    <source>
        <dbReference type="ARBA" id="ARBA00004651"/>
    </source>
</evidence>
<evidence type="ECO:0000256" key="9">
    <source>
        <dbReference type="ARBA" id="ARBA00023180"/>
    </source>
</evidence>
<dbReference type="PANTHER" id="PTHR42643:SF24">
    <property type="entry name" value="IONOTROPIC RECEPTOR 60A"/>
    <property type="match status" value="1"/>
</dbReference>
<proteinExistence type="predicted"/>
<dbReference type="Gene3D" id="3.40.190.10">
    <property type="entry name" value="Periplasmic binding protein-like II"/>
    <property type="match status" value="1"/>
</dbReference>
<accession>A0A7R9MPF3</accession>
<evidence type="ECO:0000256" key="2">
    <source>
        <dbReference type="ARBA" id="ARBA00022448"/>
    </source>
</evidence>
<keyword evidence="10" id="KW-1071">Ligand-gated ion channel</keyword>
<dbReference type="Gene3D" id="1.10.287.70">
    <property type="match status" value="1"/>
</dbReference>
<sequence>FELQLLQELSAFYNFRFQLIDCQYNWGRYVNGTWTGLIGDVSQNVADIGLSGVSITSERAQVVDFTESHILTSLTFITPPPLRGQSMDLVLRPFHTYIWLCLMASLILMIISVYLITIYYIQLNTISIKWCIIAALLKQNIVWKIPNILCLRCGLSGWQLACLVVIQAYSSHLYTLMAFPPEIKPINTVQDLAAAEQSGDI</sequence>
<evidence type="ECO:0000313" key="15">
    <source>
        <dbReference type="Proteomes" id="UP000728032"/>
    </source>
</evidence>
<gene>
    <name evidence="14" type="ORF">ONB1V03_LOCUS20627</name>
</gene>
<dbReference type="SUPFAM" id="SSF53850">
    <property type="entry name" value="Periplasmic binding protein-like II"/>
    <property type="match status" value="1"/>
</dbReference>
<evidence type="ECO:0000256" key="12">
    <source>
        <dbReference type="SAM" id="Phobius"/>
    </source>
</evidence>
<reference evidence="14" key="1">
    <citation type="submission" date="2020-11" db="EMBL/GenBank/DDBJ databases">
        <authorList>
            <person name="Tran Van P."/>
        </authorList>
    </citation>
    <scope>NUCLEOTIDE SEQUENCE</scope>
</reference>
<dbReference type="PANTHER" id="PTHR42643">
    <property type="entry name" value="IONOTROPIC RECEPTOR 20A-RELATED"/>
    <property type="match status" value="1"/>
</dbReference>
<evidence type="ECO:0000256" key="10">
    <source>
        <dbReference type="ARBA" id="ARBA00023286"/>
    </source>
</evidence>
<evidence type="ECO:0000256" key="11">
    <source>
        <dbReference type="ARBA" id="ARBA00023303"/>
    </source>
</evidence>
<evidence type="ECO:0000256" key="3">
    <source>
        <dbReference type="ARBA" id="ARBA00022475"/>
    </source>
</evidence>
<dbReference type="AlphaFoldDB" id="A0A7R9MPF3"/>
<dbReference type="InterPro" id="IPR019594">
    <property type="entry name" value="Glu/Gly-bd"/>
</dbReference>
<keyword evidence="6" id="KW-0406">Ion transport</keyword>
<dbReference type="EMBL" id="CAJPVJ010036028">
    <property type="protein sequence ID" value="CAG2181206.1"/>
    <property type="molecule type" value="Genomic_DNA"/>
</dbReference>
<keyword evidence="4 12" id="KW-0812">Transmembrane</keyword>
<evidence type="ECO:0000256" key="4">
    <source>
        <dbReference type="ARBA" id="ARBA00022692"/>
    </source>
</evidence>
<evidence type="ECO:0000256" key="6">
    <source>
        <dbReference type="ARBA" id="ARBA00023065"/>
    </source>
</evidence>
<evidence type="ECO:0000256" key="5">
    <source>
        <dbReference type="ARBA" id="ARBA00022989"/>
    </source>
</evidence>
<keyword evidence="11" id="KW-0407">Ion channel</keyword>
<keyword evidence="9" id="KW-0325">Glycoprotein</keyword>
<keyword evidence="3" id="KW-1003">Cell membrane</keyword>
<dbReference type="EMBL" id="OC950853">
    <property type="protein sequence ID" value="CAD7664069.1"/>
    <property type="molecule type" value="Genomic_DNA"/>
</dbReference>
<keyword evidence="5 12" id="KW-1133">Transmembrane helix</keyword>
<protein>
    <recommendedName>
        <fullName evidence="13">Ionotropic glutamate receptor L-glutamate and glycine-binding domain-containing protein</fullName>
    </recommendedName>
</protein>
<keyword evidence="8" id="KW-0675">Receptor</keyword>
<feature type="non-terminal residue" evidence="14">
    <location>
        <position position="1"/>
    </location>
</feature>
<keyword evidence="15" id="KW-1185">Reference proteome</keyword>
<dbReference type="Pfam" id="PF10613">
    <property type="entry name" value="Lig_chan-Glu_bd"/>
    <property type="match status" value="1"/>
</dbReference>
<feature type="non-terminal residue" evidence="14">
    <location>
        <position position="201"/>
    </location>
</feature>
<evidence type="ECO:0000259" key="13">
    <source>
        <dbReference type="Pfam" id="PF10613"/>
    </source>
</evidence>
<name>A0A7R9MPF3_9ACAR</name>